<dbReference type="Pfam" id="PF01494">
    <property type="entry name" value="FAD_binding_3"/>
    <property type="match status" value="1"/>
</dbReference>
<evidence type="ECO:0000256" key="1">
    <source>
        <dbReference type="ARBA" id="ARBA00022630"/>
    </source>
</evidence>
<reference evidence="6 7" key="1">
    <citation type="submission" date="2024-09" db="EMBL/GenBank/DDBJ databases">
        <authorList>
            <person name="Sun Q."/>
            <person name="Mori K."/>
        </authorList>
    </citation>
    <scope>NUCLEOTIDE SEQUENCE [LARGE SCALE GENOMIC DNA]</scope>
    <source>
        <strain evidence="6 7">JCM 3028</strain>
    </source>
</reference>
<dbReference type="Gene3D" id="3.50.50.60">
    <property type="entry name" value="FAD/NAD(P)-binding domain"/>
    <property type="match status" value="1"/>
</dbReference>
<evidence type="ECO:0000256" key="2">
    <source>
        <dbReference type="ARBA" id="ARBA00022827"/>
    </source>
</evidence>
<keyword evidence="4 6" id="KW-0503">Monooxygenase</keyword>
<dbReference type="SUPFAM" id="SSF51905">
    <property type="entry name" value="FAD/NAD(P)-binding domain"/>
    <property type="match status" value="1"/>
</dbReference>
<dbReference type="EMBL" id="JBHMBS010000038">
    <property type="protein sequence ID" value="MFB9681761.1"/>
    <property type="molecule type" value="Genomic_DNA"/>
</dbReference>
<accession>A0ABV5TSD7</accession>
<evidence type="ECO:0000256" key="3">
    <source>
        <dbReference type="ARBA" id="ARBA00023002"/>
    </source>
</evidence>
<evidence type="ECO:0000313" key="7">
    <source>
        <dbReference type="Proteomes" id="UP001589610"/>
    </source>
</evidence>
<dbReference type="InterPro" id="IPR036188">
    <property type="entry name" value="FAD/NAD-bd_sf"/>
</dbReference>
<name>A0ABV5TSD7_9ACTN</name>
<dbReference type="RefSeq" id="WP_344746088.1">
    <property type="nucleotide sequence ID" value="NZ_JBHMBS010000038.1"/>
</dbReference>
<evidence type="ECO:0000256" key="4">
    <source>
        <dbReference type="ARBA" id="ARBA00023033"/>
    </source>
</evidence>
<keyword evidence="7" id="KW-1185">Reference proteome</keyword>
<dbReference type="PANTHER" id="PTHR47178:SF5">
    <property type="entry name" value="FAD-BINDING DOMAIN-CONTAINING PROTEIN"/>
    <property type="match status" value="1"/>
</dbReference>
<dbReference type="Proteomes" id="UP001589610">
    <property type="component" value="Unassembled WGS sequence"/>
</dbReference>
<dbReference type="PANTHER" id="PTHR47178">
    <property type="entry name" value="MONOOXYGENASE, FAD-BINDING"/>
    <property type="match status" value="1"/>
</dbReference>
<keyword evidence="2" id="KW-0274">FAD</keyword>
<dbReference type="GO" id="GO:0004497">
    <property type="term" value="F:monooxygenase activity"/>
    <property type="evidence" value="ECO:0007669"/>
    <property type="project" value="UniProtKB-KW"/>
</dbReference>
<keyword evidence="1" id="KW-0285">Flavoprotein</keyword>
<feature type="domain" description="FAD-binding" evidence="5">
    <location>
        <begin position="2"/>
        <end position="44"/>
    </location>
</feature>
<gene>
    <name evidence="6" type="ORF">ACFFRH_40335</name>
</gene>
<protein>
    <submittedName>
        <fullName evidence="6">FAD-dependent monooxygenase</fullName>
    </submittedName>
</protein>
<sequence length="84" mass="8931">MKVIVIGAGLGGLALANGLGRAGIDVAVYERAQSPLIRRQGYRLHLSDVGIDALTSVMAPQRRAAFWATAHKPAPERERQGEPG</sequence>
<evidence type="ECO:0000313" key="6">
    <source>
        <dbReference type="EMBL" id="MFB9681761.1"/>
    </source>
</evidence>
<dbReference type="InterPro" id="IPR002938">
    <property type="entry name" value="FAD-bd"/>
</dbReference>
<proteinExistence type="predicted"/>
<comment type="caution">
    <text evidence="6">The sequence shown here is derived from an EMBL/GenBank/DDBJ whole genome shotgun (WGS) entry which is preliminary data.</text>
</comment>
<keyword evidence="3" id="KW-0560">Oxidoreductase</keyword>
<organism evidence="6 7">
    <name type="scientific">Streptosporangium vulgare</name>
    <dbReference type="NCBI Taxonomy" id="46190"/>
    <lineage>
        <taxon>Bacteria</taxon>
        <taxon>Bacillati</taxon>
        <taxon>Actinomycetota</taxon>
        <taxon>Actinomycetes</taxon>
        <taxon>Streptosporangiales</taxon>
        <taxon>Streptosporangiaceae</taxon>
        <taxon>Streptosporangium</taxon>
    </lineage>
</organism>
<evidence type="ECO:0000259" key="5">
    <source>
        <dbReference type="Pfam" id="PF01494"/>
    </source>
</evidence>